<dbReference type="Proteomes" id="UP001345827">
    <property type="component" value="Unassembled WGS sequence"/>
</dbReference>
<protein>
    <recommendedName>
        <fullName evidence="1">Heterokaryon incompatibility domain-containing protein</fullName>
    </recommendedName>
</protein>
<proteinExistence type="predicted"/>
<dbReference type="PANTHER" id="PTHR39596">
    <property type="match status" value="1"/>
</dbReference>
<feature type="domain" description="Heterokaryon incompatibility" evidence="1">
    <location>
        <begin position="328"/>
        <end position="412"/>
    </location>
</feature>
<reference evidence="2 3" key="1">
    <citation type="submission" date="2023-06" db="EMBL/GenBank/DDBJ databases">
        <title>Black Yeasts Isolated from many extreme environments.</title>
        <authorList>
            <person name="Coleine C."/>
            <person name="Stajich J.E."/>
            <person name="Selbmann L."/>
        </authorList>
    </citation>
    <scope>NUCLEOTIDE SEQUENCE [LARGE SCALE GENOMIC DNA]</scope>
    <source>
        <strain evidence="2 3">CCFEE 5887</strain>
    </source>
</reference>
<dbReference type="Pfam" id="PF06985">
    <property type="entry name" value="HET"/>
    <property type="match status" value="1"/>
</dbReference>
<gene>
    <name evidence="2" type="ORF">LTR25_007020</name>
</gene>
<sequence>MDHLPSVTNPAFPPHQIPYLRTDNSPVLEYDNQGFSDFPFRAGFDKTSLFEGRLRTDLAQQDQSVAQFVQQWLYFGLLSAGMSHTFAMTDLLQDFTQMSPETGGRVITTRHLDRYLVQWRDRLNPDQVKRNSDTVQRLDTILDETQRHVARYMCRGGEETAKHPMRKHTDISLSIMALGVVFTRAKLRIWPGSRPFAWQRSELVLSRMTDAGWCPSDISMLEKLMTPSGMYYASLLRPRMAQHNHLQAGCNADTCNVMNISAAEKAEYKTVHTQECSGSCIWKDVPEEQLTNILAKSDGLPVVRVEVKPDGDIDLIMTALKLEKDSDYVAISHVWAERLGNTHENAMPSCQLRRIQALVTAASDGQSRSFWIDTLCVPQDNFKDHLKSLRLRAIQNMDAVYHGSSAVLVLDSELISSTSTAPFEEQLARFACCSWIRRLWTLQEAVTGPKVLLQFSNRPVDMMRDLYLRLQHRAGFFTLSQTVLTEMTDFLQRIVLVKDPGSYPRITALWNACQYRSTSEKQDEAVILAVLLGLDTRPILAAAKEDMWWTFLLQQRIFPKDLLFSSGPRVKRDGFRWAPPNFIRRPTTTTATLLLSMGTAEATSNGLNVTAQGYVFKPPRTAFRAEHPSFWMLDEATQKWYMIAQRTINDDGQPEWPELRHALQKCDRLGIIVNQDLNRNTFALGVLVDISKGTAGTVGDCLSARFLATVNLMLEQQNRWATLEQWRQQEAADVATESCRVVLGTPVPPDQLWCVG</sequence>
<evidence type="ECO:0000313" key="2">
    <source>
        <dbReference type="EMBL" id="KAK5534040.1"/>
    </source>
</evidence>
<keyword evidence="3" id="KW-1185">Reference proteome</keyword>
<comment type="caution">
    <text evidence="2">The sequence shown here is derived from an EMBL/GenBank/DDBJ whole genome shotgun (WGS) entry which is preliminary data.</text>
</comment>
<evidence type="ECO:0000259" key="1">
    <source>
        <dbReference type="Pfam" id="PF06985"/>
    </source>
</evidence>
<organism evidence="2 3">
    <name type="scientific">Vermiconidia calcicola</name>
    <dbReference type="NCBI Taxonomy" id="1690605"/>
    <lineage>
        <taxon>Eukaryota</taxon>
        <taxon>Fungi</taxon>
        <taxon>Dikarya</taxon>
        <taxon>Ascomycota</taxon>
        <taxon>Pezizomycotina</taxon>
        <taxon>Dothideomycetes</taxon>
        <taxon>Dothideomycetidae</taxon>
        <taxon>Mycosphaerellales</taxon>
        <taxon>Extremaceae</taxon>
        <taxon>Vermiconidia</taxon>
    </lineage>
</organism>
<evidence type="ECO:0000313" key="3">
    <source>
        <dbReference type="Proteomes" id="UP001345827"/>
    </source>
</evidence>
<dbReference type="AlphaFoldDB" id="A0AAV9Q1X3"/>
<dbReference type="InterPro" id="IPR010730">
    <property type="entry name" value="HET"/>
</dbReference>
<accession>A0AAV9Q1X3</accession>
<dbReference type="PANTHER" id="PTHR39596:SF2">
    <property type="entry name" value="HET DOMAIN PROTEIN (AFU_ORTHOLOGUE AFUA_1G17550)-RELATED"/>
    <property type="match status" value="1"/>
</dbReference>
<name>A0AAV9Q1X3_9PEZI</name>
<dbReference type="EMBL" id="JAXLQG010000012">
    <property type="protein sequence ID" value="KAK5534040.1"/>
    <property type="molecule type" value="Genomic_DNA"/>
</dbReference>